<keyword evidence="1" id="KW-0560">Oxidoreductase</keyword>
<evidence type="ECO:0000256" key="1">
    <source>
        <dbReference type="ARBA" id="ARBA00023002"/>
    </source>
</evidence>
<dbReference type="InterPro" id="IPR002938">
    <property type="entry name" value="FAD-bd"/>
</dbReference>
<dbReference type="Pfam" id="PF01494">
    <property type="entry name" value="FAD_binding_3"/>
    <property type="match status" value="2"/>
</dbReference>
<feature type="domain" description="FAD-binding" evidence="3">
    <location>
        <begin position="289"/>
        <end position="357"/>
    </location>
</feature>
<dbReference type="PRINTS" id="PR00420">
    <property type="entry name" value="RNGMNOXGNASE"/>
</dbReference>
<dbReference type="SUPFAM" id="SSF51905">
    <property type="entry name" value="FAD/NAD(P)-binding domain"/>
    <property type="match status" value="1"/>
</dbReference>
<dbReference type="Gene3D" id="3.50.50.60">
    <property type="entry name" value="FAD/NAD(P)-binding domain"/>
    <property type="match status" value="1"/>
</dbReference>
<dbReference type="InterPro" id="IPR050493">
    <property type="entry name" value="FAD-dep_Monooxygenase_BioMet"/>
</dbReference>
<evidence type="ECO:0000313" key="4">
    <source>
        <dbReference type="EMBL" id="GAA1785425.1"/>
    </source>
</evidence>
<dbReference type="Gene3D" id="3.30.9.30">
    <property type="match status" value="1"/>
</dbReference>
<reference evidence="5" key="1">
    <citation type="journal article" date="2019" name="Int. J. Syst. Evol. Microbiol.">
        <title>The Global Catalogue of Microorganisms (GCM) 10K type strain sequencing project: providing services to taxonomists for standard genome sequencing and annotation.</title>
        <authorList>
            <consortium name="The Broad Institute Genomics Platform"/>
            <consortium name="The Broad Institute Genome Sequencing Center for Infectious Disease"/>
            <person name="Wu L."/>
            <person name="Ma J."/>
        </authorList>
    </citation>
    <scope>NUCLEOTIDE SEQUENCE [LARGE SCALE GENOMIC DNA]</scope>
    <source>
        <strain evidence="5">JCM 14736</strain>
    </source>
</reference>
<name>A0ABP4XMX0_9MICO</name>
<dbReference type="InterPro" id="IPR036188">
    <property type="entry name" value="FAD/NAD-bd_sf"/>
</dbReference>
<protein>
    <submittedName>
        <fullName evidence="4">Flavin-dependent oxidoreductase</fullName>
    </submittedName>
</protein>
<evidence type="ECO:0000313" key="5">
    <source>
        <dbReference type="Proteomes" id="UP001500851"/>
    </source>
</evidence>
<dbReference type="PANTHER" id="PTHR13789">
    <property type="entry name" value="MONOOXYGENASE"/>
    <property type="match status" value="1"/>
</dbReference>
<evidence type="ECO:0000259" key="3">
    <source>
        <dbReference type="Pfam" id="PF01494"/>
    </source>
</evidence>
<gene>
    <name evidence="4" type="ORF">GCM10009768_12900</name>
</gene>
<dbReference type="NCBIfam" id="NF005720">
    <property type="entry name" value="PRK07538.1"/>
    <property type="match status" value="1"/>
</dbReference>
<comment type="caution">
    <text evidence="4">The sequence shown here is derived from an EMBL/GenBank/DDBJ whole genome shotgun (WGS) entry which is preliminary data.</text>
</comment>
<dbReference type="SUPFAM" id="SSF54373">
    <property type="entry name" value="FAD-linked reductases, C-terminal domain"/>
    <property type="match status" value="1"/>
</dbReference>
<dbReference type="RefSeq" id="WP_344030753.1">
    <property type="nucleotide sequence ID" value="NZ_BAAAOB010000001.1"/>
</dbReference>
<dbReference type="EMBL" id="BAAAOB010000001">
    <property type="protein sequence ID" value="GAA1785425.1"/>
    <property type="molecule type" value="Genomic_DNA"/>
</dbReference>
<feature type="domain" description="FAD-binding" evidence="3">
    <location>
        <begin position="2"/>
        <end position="170"/>
    </location>
</feature>
<organism evidence="4 5">
    <name type="scientific">Leucobacter iarius</name>
    <dbReference type="NCBI Taxonomy" id="333963"/>
    <lineage>
        <taxon>Bacteria</taxon>
        <taxon>Bacillati</taxon>
        <taxon>Actinomycetota</taxon>
        <taxon>Actinomycetes</taxon>
        <taxon>Micrococcales</taxon>
        <taxon>Microbacteriaceae</taxon>
        <taxon>Leucobacter</taxon>
    </lineage>
</organism>
<accession>A0ABP4XMX0</accession>
<keyword evidence="2" id="KW-0503">Monooxygenase</keyword>
<keyword evidence="5" id="KW-1185">Reference proteome</keyword>
<evidence type="ECO:0000256" key="2">
    <source>
        <dbReference type="ARBA" id="ARBA00023033"/>
    </source>
</evidence>
<sequence>MQIVIVGAGIGGFITALSLEAAGFRDIVVAERSREIRGLGVGLNLLPHAVRELTELGVADRIAELGVEPGTLAYFNRHGQAIWSEPRGRDAGYAWPQLSVHRGRLQILLRDLVEERLGDVIRLGHSLVALEPGDAERRAVATFEVAGGERVELAGDLVVAADGIHSVARSLRYPEEGGPRWGGLTLWRGTALIEPFLDGRTMIMAGDAEQKFVAYPLGAPLEDGRIRVNFIAERRGGGVSGADWNRQVERAPIAELFADWRFDWLDVPATIAGAEELLEYPMVDRDAIPQWTFGRTTLLGDAAHAMYPNGSNGGSQATLDARTLAYHVALAGTAAGVPAALAAYEADRRPATARLLELTRQTGPERVMQLAFERAPEGFADVHDAISAAELEGIAAEYKRAAGFHPSELAARPSLGVRRSADASAASLRDSGAA</sequence>
<proteinExistence type="predicted"/>
<dbReference type="PANTHER" id="PTHR13789:SF268">
    <property type="entry name" value="5-METHYLPHENAZINE-1-CARBOXYLATE 1-MONOOXYGENASE"/>
    <property type="match status" value="1"/>
</dbReference>
<dbReference type="Proteomes" id="UP001500851">
    <property type="component" value="Unassembled WGS sequence"/>
</dbReference>